<dbReference type="EMBL" id="JAHXZJ010002609">
    <property type="protein sequence ID" value="KAH0540621.1"/>
    <property type="molecule type" value="Genomic_DNA"/>
</dbReference>
<dbReference type="Proteomes" id="UP000826195">
    <property type="component" value="Unassembled WGS sequence"/>
</dbReference>
<gene>
    <name evidence="1" type="ORF">KQX54_018617</name>
</gene>
<reference evidence="1 2" key="1">
    <citation type="journal article" date="2021" name="J. Hered.">
        <title>A chromosome-level genome assembly of the parasitoid wasp, Cotesia glomerata (Hymenoptera: Braconidae).</title>
        <authorList>
            <person name="Pinto B.J."/>
            <person name="Weis J.J."/>
            <person name="Gamble T."/>
            <person name="Ode P.J."/>
            <person name="Paul R."/>
            <person name="Zaspel J.M."/>
        </authorList>
    </citation>
    <scope>NUCLEOTIDE SEQUENCE [LARGE SCALE GENOMIC DNA]</scope>
    <source>
        <strain evidence="1">CgM1</strain>
    </source>
</reference>
<protein>
    <submittedName>
        <fullName evidence="1">Uncharacterized protein</fullName>
    </submittedName>
</protein>
<accession>A0AAV7I5Y1</accession>
<sequence>MRIESLCFSFPAEKVEHRIVRILPDGRYKNFASEKQSFADSKYEIKLNTSVFGVAHKSGSQTRQIRETDQIREHPVDLNFLNRWNVKSRGMTIEKRIDIVLLFSESYLSFTGIFLCRIRRSNPRHYSQTKLILLCSPVLIFLSPSSPTPRALALRVLDRLCLETFPQLRVSSLEGKRFPRLKTGPVQLNRKVIYS</sequence>
<proteinExistence type="predicted"/>
<dbReference type="AlphaFoldDB" id="A0AAV7I5Y1"/>
<evidence type="ECO:0000313" key="2">
    <source>
        <dbReference type="Proteomes" id="UP000826195"/>
    </source>
</evidence>
<comment type="caution">
    <text evidence="1">The sequence shown here is derived from an EMBL/GenBank/DDBJ whole genome shotgun (WGS) entry which is preliminary data.</text>
</comment>
<name>A0AAV7I5Y1_COTGL</name>
<keyword evidence="2" id="KW-1185">Reference proteome</keyword>
<organism evidence="1 2">
    <name type="scientific">Cotesia glomerata</name>
    <name type="common">Lepidopteran parasitic wasp</name>
    <name type="synonym">Apanteles glomeratus</name>
    <dbReference type="NCBI Taxonomy" id="32391"/>
    <lineage>
        <taxon>Eukaryota</taxon>
        <taxon>Metazoa</taxon>
        <taxon>Ecdysozoa</taxon>
        <taxon>Arthropoda</taxon>
        <taxon>Hexapoda</taxon>
        <taxon>Insecta</taxon>
        <taxon>Pterygota</taxon>
        <taxon>Neoptera</taxon>
        <taxon>Endopterygota</taxon>
        <taxon>Hymenoptera</taxon>
        <taxon>Apocrita</taxon>
        <taxon>Ichneumonoidea</taxon>
        <taxon>Braconidae</taxon>
        <taxon>Microgastrinae</taxon>
        <taxon>Cotesia</taxon>
    </lineage>
</organism>
<evidence type="ECO:0000313" key="1">
    <source>
        <dbReference type="EMBL" id="KAH0540621.1"/>
    </source>
</evidence>